<dbReference type="EMBL" id="AABL01000403">
    <property type="protein sequence ID" value="EAA20857.1"/>
    <property type="molecule type" value="Genomic_DNA"/>
</dbReference>
<dbReference type="PaxDb" id="73239-Q7RPE3"/>
<organism evidence="1 2">
    <name type="scientific">Plasmodium yoelii yoelii</name>
    <dbReference type="NCBI Taxonomy" id="73239"/>
    <lineage>
        <taxon>Eukaryota</taxon>
        <taxon>Sar</taxon>
        <taxon>Alveolata</taxon>
        <taxon>Apicomplexa</taxon>
        <taxon>Aconoidasida</taxon>
        <taxon>Haemosporida</taxon>
        <taxon>Plasmodiidae</taxon>
        <taxon>Plasmodium</taxon>
        <taxon>Plasmodium (Vinckeia)</taxon>
    </lineage>
</organism>
<name>Q7RPE3_PLAYO</name>
<dbReference type="Proteomes" id="UP000008553">
    <property type="component" value="Unassembled WGS sequence"/>
</dbReference>
<proteinExistence type="predicted"/>
<keyword evidence="2" id="KW-1185">Reference proteome</keyword>
<sequence>MELGLCYFLHIILKTKYIFKVFALNCESEKKSDEDISDLMKRYQLRQKIKESKKKKKQYSCTISHIDICTMFFIYVKTIYFMDL</sequence>
<dbReference type="InParanoid" id="Q7RPE3"/>
<gene>
    <name evidence="1" type="ORF">PY01516</name>
</gene>
<evidence type="ECO:0000313" key="1">
    <source>
        <dbReference type="EMBL" id="EAA20857.1"/>
    </source>
</evidence>
<protein>
    <submittedName>
        <fullName evidence="1">Uncharacterized protein</fullName>
    </submittedName>
</protein>
<accession>Q7RPE3</accession>
<reference evidence="1 2" key="1">
    <citation type="journal article" date="2002" name="Nature">
        <title>Genome sequence and comparative analysis of the model rodent malaria parasite Plasmodium yoelii yoelii.</title>
        <authorList>
            <person name="Carlton J.M."/>
            <person name="Angiuoli S.V."/>
            <person name="Suh B.B."/>
            <person name="Kooij T.W."/>
            <person name="Pertea M."/>
            <person name="Silva J.C."/>
            <person name="Ermolaeva M.D."/>
            <person name="Allen J.E."/>
            <person name="Selengut J.D."/>
            <person name="Koo H.L."/>
            <person name="Peterson J.D."/>
            <person name="Pop M."/>
            <person name="Kosack D.S."/>
            <person name="Shumway M.F."/>
            <person name="Bidwell S.L."/>
            <person name="Shallom S.J."/>
            <person name="van Aken S.E."/>
            <person name="Riedmuller S.B."/>
            <person name="Feldblyum T.V."/>
            <person name="Cho J.K."/>
            <person name="Quackenbush J."/>
            <person name="Sedegah M."/>
            <person name="Shoaibi A."/>
            <person name="Cummings L.M."/>
            <person name="Florens L."/>
            <person name="Yates J.R."/>
            <person name="Raine J.D."/>
            <person name="Sinden R.E."/>
            <person name="Harris M.A."/>
            <person name="Cunningham D.A."/>
            <person name="Preiser P.R."/>
            <person name="Bergman L.W."/>
            <person name="Vaidya A.B."/>
            <person name="van Lin L.H."/>
            <person name="Janse C.J."/>
            <person name="Waters A.P."/>
            <person name="Smith H.O."/>
            <person name="White O.R."/>
            <person name="Salzberg S.L."/>
            <person name="Venter J.C."/>
            <person name="Fraser C.M."/>
            <person name="Hoffman S.L."/>
            <person name="Gardner M.J."/>
            <person name="Carucci D.J."/>
        </authorList>
    </citation>
    <scope>NUCLEOTIDE SEQUENCE [LARGE SCALE GENOMIC DNA]</scope>
    <source>
        <strain evidence="1 2">17XNL</strain>
    </source>
</reference>
<dbReference type="FunCoup" id="Q7RPE3">
    <property type="interactions" value="10"/>
</dbReference>
<evidence type="ECO:0000313" key="2">
    <source>
        <dbReference type="Proteomes" id="UP000008553"/>
    </source>
</evidence>
<comment type="caution">
    <text evidence="1">The sequence shown here is derived from an EMBL/GenBank/DDBJ whole genome shotgun (WGS) entry which is preliminary data.</text>
</comment>
<dbReference type="AlphaFoldDB" id="Q7RPE3"/>